<accession>A0A645A1G8</accession>
<protein>
    <submittedName>
        <fullName evidence="1">Uncharacterized protein</fullName>
    </submittedName>
</protein>
<name>A0A645A1G8_9ZZZZ</name>
<reference evidence="1" key="1">
    <citation type="submission" date="2019-08" db="EMBL/GenBank/DDBJ databases">
        <authorList>
            <person name="Kucharzyk K."/>
            <person name="Murdoch R.W."/>
            <person name="Higgins S."/>
            <person name="Loffler F."/>
        </authorList>
    </citation>
    <scope>NUCLEOTIDE SEQUENCE</scope>
</reference>
<dbReference type="EMBL" id="VSSQ01011519">
    <property type="protein sequence ID" value="MPM47040.1"/>
    <property type="molecule type" value="Genomic_DNA"/>
</dbReference>
<organism evidence="1">
    <name type="scientific">bioreactor metagenome</name>
    <dbReference type="NCBI Taxonomy" id="1076179"/>
    <lineage>
        <taxon>unclassified sequences</taxon>
        <taxon>metagenomes</taxon>
        <taxon>ecological metagenomes</taxon>
    </lineage>
</organism>
<proteinExistence type="predicted"/>
<sequence length="46" mass="5397">MVVDLFYLAPEPGNILFGLVGIEFQDTRHLYLHQPQDILRCYFADK</sequence>
<comment type="caution">
    <text evidence="1">The sequence shown here is derived from an EMBL/GenBank/DDBJ whole genome shotgun (WGS) entry which is preliminary data.</text>
</comment>
<evidence type="ECO:0000313" key="1">
    <source>
        <dbReference type="EMBL" id="MPM47040.1"/>
    </source>
</evidence>
<gene>
    <name evidence="1" type="ORF">SDC9_93748</name>
</gene>
<dbReference type="AlphaFoldDB" id="A0A645A1G8"/>